<feature type="domain" description="Nucleoporin Nup133/Nup155-like C-terminal" evidence="9">
    <location>
        <begin position="685"/>
        <end position="1281"/>
    </location>
</feature>
<dbReference type="PANTHER" id="PTHR13405:SF11">
    <property type="entry name" value="NUCLEAR PORE COMPLEX PROTEIN NUP133"/>
    <property type="match status" value="1"/>
</dbReference>
<evidence type="ECO:0008006" key="13">
    <source>
        <dbReference type="Google" id="ProtNLM"/>
    </source>
</evidence>
<evidence type="ECO:0000256" key="5">
    <source>
        <dbReference type="ARBA" id="ARBA00022927"/>
    </source>
</evidence>
<evidence type="ECO:0000256" key="4">
    <source>
        <dbReference type="ARBA" id="ARBA00022816"/>
    </source>
</evidence>
<accession>A0A2P7YEG8</accession>
<keyword evidence="4" id="KW-0509">mRNA transport</keyword>
<feature type="region of interest" description="Disordered" evidence="8">
    <location>
        <begin position="1"/>
        <end position="108"/>
    </location>
</feature>
<organism evidence="11 12">
    <name type="scientific">Elsinoe australis</name>
    <dbReference type="NCBI Taxonomy" id="40998"/>
    <lineage>
        <taxon>Eukaryota</taxon>
        <taxon>Fungi</taxon>
        <taxon>Dikarya</taxon>
        <taxon>Ascomycota</taxon>
        <taxon>Pezizomycotina</taxon>
        <taxon>Dothideomycetes</taxon>
        <taxon>Dothideomycetidae</taxon>
        <taxon>Myriangiales</taxon>
        <taxon>Elsinoaceae</taxon>
        <taxon>Elsinoe</taxon>
    </lineage>
</organism>
<dbReference type="Gene3D" id="1.20.58.1380">
    <property type="match status" value="1"/>
</dbReference>
<dbReference type="OrthoDB" id="103454at2759"/>
<evidence type="ECO:0000313" key="12">
    <source>
        <dbReference type="Proteomes" id="UP000243723"/>
    </source>
</evidence>
<evidence type="ECO:0000256" key="1">
    <source>
        <dbReference type="ARBA" id="ARBA00004259"/>
    </source>
</evidence>
<evidence type="ECO:0000259" key="9">
    <source>
        <dbReference type="Pfam" id="PF03177"/>
    </source>
</evidence>
<comment type="similarity">
    <text evidence="2">Belongs to the nucleoporin Nup133 family.</text>
</comment>
<feature type="compositionally biased region" description="Basic residues" evidence="8">
    <location>
        <begin position="85"/>
        <end position="94"/>
    </location>
</feature>
<dbReference type="PANTHER" id="PTHR13405">
    <property type="entry name" value="NUCLEAR PORE COMPLEX PROTEIN NUP133"/>
    <property type="match status" value="1"/>
</dbReference>
<comment type="caution">
    <text evidence="11">The sequence shown here is derived from an EMBL/GenBank/DDBJ whole genome shotgun (WGS) entry which is preliminary data.</text>
</comment>
<evidence type="ECO:0000256" key="3">
    <source>
        <dbReference type="ARBA" id="ARBA00022448"/>
    </source>
</evidence>
<dbReference type="InterPro" id="IPR014908">
    <property type="entry name" value="Nucleoporin_Nup133/Nup155_N"/>
</dbReference>
<sequence length="1422" mass="157037">MSLTSAGTESTRRVSARNPRRRPRPDGDSVGHQPRRKRSKVTSETFEASTITNGTLTTDGLTNGHIETRSRKSATPADSLDIPLRSKKSTQKRVSRSDAGPVMTQNSHYSLRQLSSTPDVVRRSASDFRGSVLPSTPYALVVTREHAYIWDYTSTTPVSQPKTFDVPHHVKPSEPVPLGLLITNGASSSIGLALVSATTGEVTYWENVDTAESLSLFQDRHGGVSGSIGGLFSGETVTDIVSAEHAGIILTLSSGRIAQVNLRDAQGKPKVQSQFLRSKDGNGGGLFGSIRGALGVGWKRDLVGVRTHSQGSKGQVQVISATASAQIQVWDLAWSGQCSHRESIDFKLMLQNELDSLDTGASPSKYNQATVVDFGLLPTKTSGSELALVAEESPIDLVFLARKESTYHLVEVTLNGPKAYVERVTELKGYKAQTPDETPQLLLPQPGHSAVIVFPKAIAVMGLADLDTSGPEAQLLMESHRAPKLFQDVIHLREESHAIIEGACIEDADERTKQSNCMLFIKGTGLARMTLSDSSANTEIKIPVKSRIEQAIYFGTQGQNIIDFQHIYRDTYSQDEVEDAALQISEEILASASPNLSTSFNTVDKQIEGRQRLALALIAFVRKHFAPVSRATCWRLLNDCEKLKAGSMLFAQWNAVMDQNERVAPVIIPAVVKILKSGARGQATTKSASDPDEVRQWFTYDLQQLDQLVTQALGISRAVYQSGKLDNIIKMLSECDDIVLTVFNAVFEFRTAYASTYGINPADIIDGILEDGWEDLPEPWSGTHELLNSFDMHVDHARTYAVEFYDARGDEHDEIDDDYVTKVVQENCKLVGILCKCYQERIGWCASHYAEKYRNYAPGLREKFKRSRDHHMRGLIQIGQAGAGLDVAEKYRDMDNLSSLIMSESAYLTEMRDAPDVDREERRIISERMDGLTKRIKGFFNDHGDAFANVYFNGHLEGHRSYGLLMDQSEGAMFKAPLTKYLRAEGSRGKLGWINEVLNTGDLGQAQSALHNLAKDHERKLWNKKVELSLSKLTAMANLDGQSQPATDVVAESIDHELSVIKIQEALYAHLSPLVVTAVDHEAEVQLVSDAYAVIIRQSHPKLHQLLERNFDDLLNHAALSIEQLIDVLTLMDSVPSPDPDADISGREFYFALKALEAARPSLHSDHFHMLLRLIWKRCYLQDTWDTVNKTKGKSDEKISQRVRETNTCSTIALGLADVLAPGSHITVLKPQDCIGAGSSTEDLEKQFSQADVREPIVRDNARQDAHLQTFIDKHQLQKWIDAAVTEAKKLVDEESQYRLQEEQDMQVSLDAAANGDELVLSEAALNGGVIENGADDSMDEMEEEVVEETEAQQAAEDNAVETVEAVKKPAGRGKVNGTHPPPQKTKQDVGKENEGVFEARKSKRLLRSTAGRDTEGDVEMS</sequence>
<feature type="compositionally biased region" description="Basic residues" evidence="8">
    <location>
        <begin position="14"/>
        <end position="23"/>
    </location>
</feature>
<evidence type="ECO:0000256" key="7">
    <source>
        <dbReference type="ARBA" id="ARBA00023242"/>
    </source>
</evidence>
<protein>
    <recommendedName>
        <fullName evidence="13">Nucleoporin NUP133</fullName>
    </recommendedName>
</protein>
<evidence type="ECO:0000259" key="10">
    <source>
        <dbReference type="Pfam" id="PF08801"/>
    </source>
</evidence>
<dbReference type="InterPro" id="IPR007187">
    <property type="entry name" value="Nucleoporin_Nup133/Nup155_C"/>
</dbReference>
<feature type="compositionally biased region" description="Basic and acidic residues" evidence="8">
    <location>
        <begin position="1386"/>
        <end position="1401"/>
    </location>
</feature>
<dbReference type="GO" id="GO:0000972">
    <property type="term" value="P:transcription-dependent tethering of RNA polymerase II gene DNA at nuclear periphery"/>
    <property type="evidence" value="ECO:0007669"/>
    <property type="project" value="TreeGrafter"/>
</dbReference>
<keyword evidence="12" id="KW-1185">Reference proteome</keyword>
<dbReference type="Pfam" id="PF08801">
    <property type="entry name" value="Nucleoporin_N"/>
    <property type="match status" value="1"/>
</dbReference>
<name>A0A2P7YEG8_9PEZI</name>
<feature type="domain" description="Nucleoporin Nup133/Nup155-like N-terminal" evidence="10">
    <location>
        <begin position="104"/>
        <end position="528"/>
    </location>
</feature>
<reference evidence="11 12" key="1">
    <citation type="submission" date="2017-05" db="EMBL/GenBank/DDBJ databases">
        <title>Draft genome sequence of Elsinoe australis.</title>
        <authorList>
            <person name="Cheng Q."/>
        </authorList>
    </citation>
    <scope>NUCLEOTIDE SEQUENCE [LARGE SCALE GENOMIC DNA]</scope>
    <source>
        <strain evidence="11 12">NL1</strain>
    </source>
</reference>
<dbReference type="Pfam" id="PF03177">
    <property type="entry name" value="Nucleoporin_C"/>
    <property type="match status" value="1"/>
</dbReference>
<evidence type="ECO:0000256" key="6">
    <source>
        <dbReference type="ARBA" id="ARBA00023010"/>
    </source>
</evidence>
<feature type="compositionally biased region" description="Low complexity" evidence="8">
    <location>
        <begin position="50"/>
        <end position="64"/>
    </location>
</feature>
<dbReference type="Proteomes" id="UP000243723">
    <property type="component" value="Unassembled WGS sequence"/>
</dbReference>
<dbReference type="InterPro" id="IPR037624">
    <property type="entry name" value="Nup133-like"/>
</dbReference>
<gene>
    <name evidence="11" type="ORF">B9Z65_8690</name>
</gene>
<dbReference type="STRING" id="40998.A0A2P7YEG8"/>
<comment type="subcellular location">
    <subcellularLocation>
        <location evidence="1">Nucleus envelope</location>
    </subcellularLocation>
</comment>
<proteinExistence type="inferred from homology"/>
<dbReference type="GO" id="GO:0017056">
    <property type="term" value="F:structural constituent of nuclear pore"/>
    <property type="evidence" value="ECO:0007669"/>
    <property type="project" value="InterPro"/>
</dbReference>
<dbReference type="InterPro" id="IPR015943">
    <property type="entry name" value="WD40/YVTN_repeat-like_dom_sf"/>
</dbReference>
<feature type="region of interest" description="Disordered" evidence="8">
    <location>
        <begin position="1352"/>
        <end position="1422"/>
    </location>
</feature>
<dbReference type="GO" id="GO:0016973">
    <property type="term" value="P:poly(A)+ mRNA export from nucleus"/>
    <property type="evidence" value="ECO:0007669"/>
    <property type="project" value="TreeGrafter"/>
</dbReference>
<dbReference type="SUPFAM" id="SSF117289">
    <property type="entry name" value="Nucleoporin domain"/>
    <property type="match status" value="1"/>
</dbReference>
<dbReference type="EMBL" id="NHZQ01000447">
    <property type="protein sequence ID" value="PSK34364.1"/>
    <property type="molecule type" value="Genomic_DNA"/>
</dbReference>
<keyword evidence="5" id="KW-0653">Protein transport</keyword>
<keyword evidence="3" id="KW-0813">Transport</keyword>
<keyword evidence="6" id="KW-0811">Translocation</keyword>
<dbReference type="GO" id="GO:0031080">
    <property type="term" value="C:nuclear pore outer ring"/>
    <property type="evidence" value="ECO:0007669"/>
    <property type="project" value="TreeGrafter"/>
</dbReference>
<evidence type="ECO:0000256" key="2">
    <source>
        <dbReference type="ARBA" id="ARBA00005569"/>
    </source>
</evidence>
<dbReference type="Gene3D" id="2.130.10.10">
    <property type="entry name" value="YVTN repeat-like/Quinoprotein amine dehydrogenase"/>
    <property type="match status" value="1"/>
</dbReference>
<keyword evidence="7" id="KW-0539">Nucleus</keyword>
<evidence type="ECO:0000256" key="8">
    <source>
        <dbReference type="SAM" id="MobiDB-lite"/>
    </source>
</evidence>
<dbReference type="GO" id="GO:0006606">
    <property type="term" value="P:protein import into nucleus"/>
    <property type="evidence" value="ECO:0007669"/>
    <property type="project" value="TreeGrafter"/>
</dbReference>
<evidence type="ECO:0000313" key="11">
    <source>
        <dbReference type="EMBL" id="PSK34364.1"/>
    </source>
</evidence>